<evidence type="ECO:0000256" key="7">
    <source>
        <dbReference type="ARBA" id="ARBA00030921"/>
    </source>
</evidence>
<evidence type="ECO:0000256" key="9">
    <source>
        <dbReference type="RuleBase" id="RU003560"/>
    </source>
</evidence>
<dbReference type="PANTHER" id="PTHR43206">
    <property type="entry name" value="AMINOTRANSFERASE"/>
    <property type="match status" value="1"/>
</dbReference>
<gene>
    <name evidence="10" type="ORF">AKJ09_07223</name>
</gene>
<evidence type="ECO:0000256" key="5">
    <source>
        <dbReference type="ARBA" id="ARBA00022679"/>
    </source>
</evidence>
<dbReference type="InterPro" id="IPR005814">
    <property type="entry name" value="Aminotrans_3"/>
</dbReference>
<proteinExistence type="inferred from homology"/>
<evidence type="ECO:0000256" key="6">
    <source>
        <dbReference type="ARBA" id="ARBA00022898"/>
    </source>
</evidence>
<protein>
    <recommendedName>
        <fullName evidence="8">L-lysine-epsilon aminotransferase</fullName>
        <ecNumber evidence="3">2.6.1.36</ecNumber>
    </recommendedName>
    <alternativeName>
        <fullName evidence="7">Lysine 6-aminotransferase</fullName>
    </alternativeName>
</protein>
<keyword evidence="5 10" id="KW-0808">Transferase</keyword>
<dbReference type="PIRSF" id="PIRSF000521">
    <property type="entry name" value="Transaminase_4ab_Lys_Orn"/>
    <property type="match status" value="1"/>
</dbReference>
<dbReference type="InterPro" id="IPR015421">
    <property type="entry name" value="PyrdxlP-dep_Trfase_major"/>
</dbReference>
<dbReference type="InterPro" id="IPR049704">
    <property type="entry name" value="Aminotrans_3_PPA_site"/>
</dbReference>
<evidence type="ECO:0000256" key="8">
    <source>
        <dbReference type="ARBA" id="ARBA00050040"/>
    </source>
</evidence>
<organism evidence="10 11">
    <name type="scientific">Labilithrix luteola</name>
    <dbReference type="NCBI Taxonomy" id="1391654"/>
    <lineage>
        <taxon>Bacteria</taxon>
        <taxon>Pseudomonadati</taxon>
        <taxon>Myxococcota</taxon>
        <taxon>Polyangia</taxon>
        <taxon>Polyangiales</taxon>
        <taxon>Labilitrichaceae</taxon>
        <taxon>Labilithrix</taxon>
    </lineage>
</organism>
<keyword evidence="11" id="KW-1185">Reference proteome</keyword>
<dbReference type="PROSITE" id="PS00600">
    <property type="entry name" value="AA_TRANSFER_CLASS_3"/>
    <property type="match status" value="1"/>
</dbReference>
<dbReference type="Gene3D" id="3.90.1150.10">
    <property type="entry name" value="Aspartate Aminotransferase, domain 1"/>
    <property type="match status" value="1"/>
</dbReference>
<evidence type="ECO:0000256" key="3">
    <source>
        <dbReference type="ARBA" id="ARBA00013071"/>
    </source>
</evidence>
<dbReference type="AlphaFoldDB" id="A0A0K1Q573"/>
<evidence type="ECO:0000256" key="4">
    <source>
        <dbReference type="ARBA" id="ARBA00022576"/>
    </source>
</evidence>
<dbReference type="GO" id="GO:0045484">
    <property type="term" value="F:L-lysine 6-transaminase activity"/>
    <property type="evidence" value="ECO:0007669"/>
    <property type="project" value="UniProtKB-EC"/>
</dbReference>
<dbReference type="RefSeq" id="WP_205633873.1">
    <property type="nucleotide sequence ID" value="NZ_CP012333.1"/>
</dbReference>
<dbReference type="Pfam" id="PF00202">
    <property type="entry name" value="Aminotran_3"/>
    <property type="match status" value="1"/>
</dbReference>
<keyword evidence="6 9" id="KW-0663">Pyridoxal phosphate</keyword>
<dbReference type="InterPro" id="IPR015424">
    <property type="entry name" value="PyrdxlP-dep_Trfase"/>
</dbReference>
<evidence type="ECO:0000256" key="1">
    <source>
        <dbReference type="ARBA" id="ARBA00001933"/>
    </source>
</evidence>
<evidence type="ECO:0000256" key="2">
    <source>
        <dbReference type="ARBA" id="ARBA00008954"/>
    </source>
</evidence>
<name>A0A0K1Q573_9BACT</name>
<dbReference type="InterPro" id="IPR015422">
    <property type="entry name" value="PyrdxlP-dep_Trfase_small"/>
</dbReference>
<dbReference type="CDD" id="cd00610">
    <property type="entry name" value="OAT_like"/>
    <property type="match status" value="1"/>
</dbReference>
<accession>A0A0K1Q573</accession>
<dbReference type="EMBL" id="CP012333">
    <property type="protein sequence ID" value="AKV00560.1"/>
    <property type="molecule type" value="Genomic_DNA"/>
</dbReference>
<dbReference type="GO" id="GO:0017000">
    <property type="term" value="P:antibiotic biosynthetic process"/>
    <property type="evidence" value="ECO:0007669"/>
    <property type="project" value="InterPro"/>
</dbReference>
<dbReference type="KEGG" id="llu:AKJ09_07223"/>
<dbReference type="PATRIC" id="fig|1391654.3.peg.7336"/>
<reference evidence="10 11" key="1">
    <citation type="submission" date="2015-08" db="EMBL/GenBank/DDBJ databases">
        <authorList>
            <person name="Babu N.S."/>
            <person name="Beckwith C.J."/>
            <person name="Beseler K.G."/>
            <person name="Brison A."/>
            <person name="Carone J.V."/>
            <person name="Caskin T.P."/>
            <person name="Diamond M."/>
            <person name="Durham M.E."/>
            <person name="Foxe J.M."/>
            <person name="Go M."/>
            <person name="Henderson B.A."/>
            <person name="Jones I.B."/>
            <person name="McGettigan J.A."/>
            <person name="Micheletti S.J."/>
            <person name="Nasrallah M.E."/>
            <person name="Ortiz D."/>
            <person name="Piller C.R."/>
            <person name="Privatt S.R."/>
            <person name="Schneider S.L."/>
            <person name="Sharp S."/>
            <person name="Smith T.C."/>
            <person name="Stanton J.D."/>
            <person name="Ullery H.E."/>
            <person name="Wilson R.J."/>
            <person name="Serrano M.G."/>
            <person name="Buck G."/>
            <person name="Lee V."/>
            <person name="Wang Y."/>
            <person name="Carvalho R."/>
            <person name="Voegtly L."/>
            <person name="Shi R."/>
            <person name="Duckworth R."/>
            <person name="Johnson A."/>
            <person name="Loviza R."/>
            <person name="Walstead R."/>
            <person name="Shah Z."/>
            <person name="Kiflezghi M."/>
            <person name="Wade K."/>
            <person name="Ball S.L."/>
            <person name="Bradley K.W."/>
            <person name="Asai D.J."/>
            <person name="Bowman C.A."/>
            <person name="Russell D.A."/>
            <person name="Pope W.H."/>
            <person name="Jacobs-Sera D."/>
            <person name="Hendrix R.W."/>
            <person name="Hatfull G.F."/>
        </authorList>
    </citation>
    <scope>NUCLEOTIDE SEQUENCE [LARGE SCALE GENOMIC DNA]</scope>
    <source>
        <strain evidence="10 11">DSM 27648</strain>
    </source>
</reference>
<comment type="cofactor">
    <cofactor evidence="1">
        <name>pyridoxal 5'-phosphate</name>
        <dbReference type="ChEBI" id="CHEBI:597326"/>
    </cofactor>
</comment>
<dbReference type="PANTHER" id="PTHR43206:SF2">
    <property type="entry name" value="4-AMINOBUTYRATE AMINOTRANSFERASE GABT"/>
    <property type="match status" value="1"/>
</dbReference>
<dbReference type="InterPro" id="IPR017657">
    <property type="entry name" value="L-lysine_6-transaminase"/>
</dbReference>
<evidence type="ECO:0000313" key="10">
    <source>
        <dbReference type="EMBL" id="AKV00560.1"/>
    </source>
</evidence>
<dbReference type="SUPFAM" id="SSF53383">
    <property type="entry name" value="PLP-dependent transferases"/>
    <property type="match status" value="1"/>
</dbReference>
<dbReference type="NCBIfam" id="TIGR03251">
    <property type="entry name" value="LAT_fam"/>
    <property type="match status" value="1"/>
</dbReference>
<dbReference type="EC" id="2.6.1.36" evidence="3"/>
<sequence length="454" mass="50840">MAGERENMNRVGAVEQARVTPAEVHDVLRHHMLVDGYPLVVDLDGSRGSWVRDARTGKEYLDFFSFFASNPIGFNHPKMLEAETQERLAKASTVKVSSSDKYTTYMAEFVATLERTAAPPHLPYYFFIEGGALAIENALKTAFDWKVRKNIAAGRGERGQAVLHLESAFHGRSGYTLSLTNTDPNKTQYFPKFDWPRIPAPKVRFPLDAESLAEVEALEKRAIAAAEAAFARDPHGIAAIILEPIQGEGGDNHFRSEFFRELRRLADEHDALLIVDEVQTGLGLTGKWWAYQHHGIEPDIVCFAKKMQVGGIMVSKRIDDVPNNVFHKSGRINSTWGGALVDMVRCTRILEIMVEEDLLRNAHDRGVELLNELRTIEEKYEQVTNSRGAGLMCAIDLPDTATRDAVVKACFEDGMIVLGCGTRSIRFRPTLTVDGEIVREGARRLDRAIRRTFL</sequence>
<keyword evidence="4 10" id="KW-0032">Aminotransferase</keyword>
<comment type="similarity">
    <text evidence="2 9">Belongs to the class-III pyridoxal-phosphate-dependent aminotransferase family.</text>
</comment>
<dbReference type="STRING" id="1391654.AKJ09_07223"/>
<dbReference type="Proteomes" id="UP000064967">
    <property type="component" value="Chromosome"/>
</dbReference>
<dbReference type="GO" id="GO:0030170">
    <property type="term" value="F:pyridoxal phosphate binding"/>
    <property type="evidence" value="ECO:0007669"/>
    <property type="project" value="InterPro"/>
</dbReference>
<evidence type="ECO:0000313" key="11">
    <source>
        <dbReference type="Proteomes" id="UP000064967"/>
    </source>
</evidence>
<dbReference type="GO" id="GO:0009450">
    <property type="term" value="P:gamma-aminobutyric acid catabolic process"/>
    <property type="evidence" value="ECO:0007669"/>
    <property type="project" value="TreeGrafter"/>
</dbReference>
<dbReference type="Gene3D" id="3.40.640.10">
    <property type="entry name" value="Type I PLP-dependent aspartate aminotransferase-like (Major domain)"/>
    <property type="match status" value="1"/>
</dbReference>